<dbReference type="RefSeq" id="XP_017030011.1">
    <property type="nucleotide sequence ID" value="XM_017174522.3"/>
</dbReference>
<keyword evidence="3" id="KW-0812">Transmembrane</keyword>
<evidence type="ECO:0000313" key="8">
    <source>
        <dbReference type="Proteomes" id="UP001652661"/>
    </source>
</evidence>
<dbReference type="OrthoDB" id="430207at2759"/>
<keyword evidence="8" id="KW-1185">Reference proteome</keyword>
<evidence type="ECO:0000256" key="2">
    <source>
        <dbReference type="ARBA" id="ARBA00006824"/>
    </source>
</evidence>
<keyword evidence="5" id="KW-0472">Membrane</keyword>
<comment type="subcellular location">
    <subcellularLocation>
        <location evidence="1">Membrane</location>
        <topology evidence="1">Multi-pass membrane protein</topology>
    </subcellularLocation>
</comment>
<dbReference type="PANTHER" id="PTHR11266:SF17">
    <property type="entry name" value="PROTEIN MPV17"/>
    <property type="match status" value="1"/>
</dbReference>
<evidence type="ECO:0000256" key="4">
    <source>
        <dbReference type="ARBA" id="ARBA00022989"/>
    </source>
</evidence>
<sequence>MALRAYLREGLNVAAIMGLGDTGAQLFIENKDLDDWDAGRTLRFSALGFVFVAPVVRRWYLFLEKKVPKELPAMQRGVRKMLTDQVLFAPPFTLAMSCLVPLVNGESMDQVKSRIRDSYFTILGRNYMLWPMAQVINFSFVPLSYQVLYVQVIALIWNSYVSMMLNKKQSEKKP</sequence>
<evidence type="ECO:0000313" key="9">
    <source>
        <dbReference type="RefSeq" id="XP_017030011.1"/>
    </source>
</evidence>
<evidence type="ECO:0000256" key="3">
    <source>
        <dbReference type="ARBA" id="ARBA00022692"/>
    </source>
</evidence>
<dbReference type="AlphaFoldDB" id="A0A6P4J3W1"/>
<dbReference type="Pfam" id="PF04117">
    <property type="entry name" value="Mpv17_PMP22"/>
    <property type="match status" value="1"/>
</dbReference>
<dbReference type="InterPro" id="IPR007248">
    <property type="entry name" value="Mpv17_PMP22"/>
</dbReference>
<keyword evidence="4" id="KW-1133">Transmembrane helix</keyword>
<name>A0A6P4J3W1_DROKI</name>
<proteinExistence type="inferred from homology"/>
<dbReference type="PANTHER" id="PTHR11266">
    <property type="entry name" value="PEROXISOMAL MEMBRANE PROTEIN 2, PXMP2 MPV17"/>
    <property type="match status" value="1"/>
</dbReference>
<evidence type="ECO:0000256" key="5">
    <source>
        <dbReference type="ARBA" id="ARBA00023136"/>
    </source>
</evidence>
<organism evidence="8 9">
    <name type="scientific">Drosophila kikkawai</name>
    <name type="common">Fruit fly</name>
    <dbReference type="NCBI Taxonomy" id="30033"/>
    <lineage>
        <taxon>Eukaryota</taxon>
        <taxon>Metazoa</taxon>
        <taxon>Ecdysozoa</taxon>
        <taxon>Arthropoda</taxon>
        <taxon>Hexapoda</taxon>
        <taxon>Insecta</taxon>
        <taxon>Pterygota</taxon>
        <taxon>Neoptera</taxon>
        <taxon>Endopterygota</taxon>
        <taxon>Diptera</taxon>
        <taxon>Brachycera</taxon>
        <taxon>Muscomorpha</taxon>
        <taxon>Ephydroidea</taxon>
        <taxon>Drosophilidae</taxon>
        <taxon>Drosophila</taxon>
        <taxon>Sophophora</taxon>
    </lineage>
</organism>
<dbReference type="GO" id="GO:0015267">
    <property type="term" value="F:channel activity"/>
    <property type="evidence" value="ECO:0007669"/>
    <property type="project" value="TreeGrafter"/>
</dbReference>
<dbReference type="Proteomes" id="UP001652661">
    <property type="component" value="Chromosome X"/>
</dbReference>
<dbReference type="GO" id="GO:0016020">
    <property type="term" value="C:membrane"/>
    <property type="evidence" value="ECO:0007669"/>
    <property type="project" value="UniProtKB-SubCell"/>
</dbReference>
<evidence type="ECO:0000256" key="1">
    <source>
        <dbReference type="ARBA" id="ARBA00004141"/>
    </source>
</evidence>
<gene>
    <name evidence="9" type="primary">Mpv17</name>
</gene>
<dbReference type="GO" id="GO:0005739">
    <property type="term" value="C:mitochondrion"/>
    <property type="evidence" value="ECO:0007669"/>
    <property type="project" value="TreeGrafter"/>
</dbReference>
<evidence type="ECO:0000256" key="7">
    <source>
        <dbReference type="RuleBase" id="RU363053"/>
    </source>
</evidence>
<reference evidence="9" key="1">
    <citation type="submission" date="2025-08" db="UniProtKB">
        <authorList>
            <consortium name="RefSeq"/>
        </authorList>
    </citation>
    <scope>IDENTIFICATION</scope>
    <source>
        <strain evidence="9">14028-0561.14</strain>
        <tissue evidence="9">Whole fly</tissue>
    </source>
</reference>
<evidence type="ECO:0000256" key="6">
    <source>
        <dbReference type="ARBA" id="ARBA00049743"/>
    </source>
</evidence>
<dbReference type="GO" id="GO:1901858">
    <property type="term" value="P:regulation of mitochondrial DNA metabolic process"/>
    <property type="evidence" value="ECO:0007669"/>
    <property type="project" value="TreeGrafter"/>
</dbReference>
<comment type="similarity">
    <text evidence="2 7">Belongs to the peroxisomal membrane protein PXMP2/4 family.</text>
</comment>
<protein>
    <recommendedName>
        <fullName evidence="6">Mitochondrial inner membrane protein Mpv17</fullName>
    </recommendedName>
</protein>
<accession>A0A6P4J3W1</accession>